<dbReference type="SUPFAM" id="SSF56281">
    <property type="entry name" value="Metallo-hydrolase/oxidoreductase"/>
    <property type="match status" value="1"/>
</dbReference>
<accession>A0ABU5C8Z6</accession>
<protein>
    <submittedName>
        <fullName evidence="3">MBL fold metallo-hydrolase</fullName>
    </submittedName>
</protein>
<feature type="domain" description="Metallo-beta-lactamase" evidence="2">
    <location>
        <begin position="41"/>
        <end position="230"/>
    </location>
</feature>
<sequence length="233" mass="26624">MRIRHYVLIYGMIVFLVFVPIRSGASAQVPSMKMHFINVGQGDSIFIQTPRKKNILIDGGPPDAGNKVVSYLKKHHVREIDLLISTHPDIDHIGGLPYVLKKIKTKQILDSGKLYNTKTYLKYMEEISQQSIPIRVAKENEKLDIDPSLQIQVLNTYKKPKTNNQSSIALKVSYERMDFLLMSDVDRKQEKRIVKKYNVRSEVLKVPHHGSNTSSSMSFFTGSQSTSGYHYLQ</sequence>
<dbReference type="CDD" id="cd07731">
    <property type="entry name" value="ComA-like_MBL-fold"/>
    <property type="match status" value="1"/>
</dbReference>
<dbReference type="Proteomes" id="UP001281447">
    <property type="component" value="Unassembled WGS sequence"/>
</dbReference>
<evidence type="ECO:0000256" key="1">
    <source>
        <dbReference type="SAM" id="MobiDB-lite"/>
    </source>
</evidence>
<dbReference type="PANTHER" id="PTHR30619">
    <property type="entry name" value="DNA INTERNALIZATION/COMPETENCE PROTEIN COMEC/REC2"/>
    <property type="match status" value="1"/>
</dbReference>
<dbReference type="InterPro" id="IPR035681">
    <property type="entry name" value="ComA-like_MBL"/>
</dbReference>
<dbReference type="InterPro" id="IPR052159">
    <property type="entry name" value="Competence_DNA_uptake"/>
</dbReference>
<dbReference type="PANTHER" id="PTHR30619:SF7">
    <property type="entry name" value="BETA-LACTAMASE DOMAIN PROTEIN"/>
    <property type="match status" value="1"/>
</dbReference>
<comment type="caution">
    <text evidence="3">The sequence shown here is derived from an EMBL/GenBank/DDBJ whole genome shotgun (WGS) entry which is preliminary data.</text>
</comment>
<proteinExistence type="predicted"/>
<evidence type="ECO:0000313" key="4">
    <source>
        <dbReference type="Proteomes" id="UP001281447"/>
    </source>
</evidence>
<keyword evidence="4" id="KW-1185">Reference proteome</keyword>
<dbReference type="InterPro" id="IPR036866">
    <property type="entry name" value="RibonucZ/Hydroxyglut_hydro"/>
</dbReference>
<organism evidence="3 4">
    <name type="scientific">Tigheibacillus halophilus</name>
    <dbReference type="NCBI Taxonomy" id="361280"/>
    <lineage>
        <taxon>Bacteria</taxon>
        <taxon>Bacillati</taxon>
        <taxon>Bacillota</taxon>
        <taxon>Bacilli</taxon>
        <taxon>Bacillales</taxon>
        <taxon>Bacillaceae</taxon>
        <taxon>Tigheibacillus</taxon>
    </lineage>
</organism>
<evidence type="ECO:0000313" key="3">
    <source>
        <dbReference type="EMBL" id="MDY0395791.1"/>
    </source>
</evidence>
<reference evidence="3 4" key="1">
    <citation type="submission" date="2023-10" db="EMBL/GenBank/DDBJ databases">
        <title>Virgibacillus halophilus 5B73C genome.</title>
        <authorList>
            <person name="Miliotis G."/>
            <person name="Sengupta P."/>
            <person name="Hameed A."/>
            <person name="Chuvochina M."/>
            <person name="Mcdonagh F."/>
            <person name="Simpson A.C."/>
            <person name="Singh N.K."/>
            <person name="Rekha P.D."/>
            <person name="Raman K."/>
            <person name="Hugenholtz P."/>
            <person name="Venkateswaran K."/>
        </authorList>
    </citation>
    <scope>NUCLEOTIDE SEQUENCE [LARGE SCALE GENOMIC DNA]</scope>
    <source>
        <strain evidence="3 4">5B73C</strain>
    </source>
</reference>
<feature type="compositionally biased region" description="Low complexity" evidence="1">
    <location>
        <begin position="210"/>
        <end position="233"/>
    </location>
</feature>
<evidence type="ECO:0000259" key="2">
    <source>
        <dbReference type="SMART" id="SM00849"/>
    </source>
</evidence>
<dbReference type="Pfam" id="PF00753">
    <property type="entry name" value="Lactamase_B"/>
    <property type="match status" value="1"/>
</dbReference>
<name>A0ABU5C8Z6_9BACI</name>
<gene>
    <name evidence="3" type="ORF">RWE15_16985</name>
</gene>
<feature type="region of interest" description="Disordered" evidence="1">
    <location>
        <begin position="207"/>
        <end position="233"/>
    </location>
</feature>
<dbReference type="Gene3D" id="3.60.15.10">
    <property type="entry name" value="Ribonuclease Z/Hydroxyacylglutathione hydrolase-like"/>
    <property type="match status" value="1"/>
</dbReference>
<dbReference type="EMBL" id="JAWDIP010000003">
    <property type="protein sequence ID" value="MDY0395791.1"/>
    <property type="molecule type" value="Genomic_DNA"/>
</dbReference>
<dbReference type="InterPro" id="IPR001279">
    <property type="entry name" value="Metallo-B-lactamas"/>
</dbReference>
<dbReference type="SMART" id="SM00849">
    <property type="entry name" value="Lactamase_B"/>
    <property type="match status" value="1"/>
</dbReference>